<evidence type="ECO:0000313" key="4">
    <source>
        <dbReference type="Proteomes" id="UP001295684"/>
    </source>
</evidence>
<feature type="coiled-coil region" evidence="1">
    <location>
        <begin position="492"/>
        <end position="519"/>
    </location>
</feature>
<evidence type="ECO:0000256" key="2">
    <source>
        <dbReference type="SAM" id="MobiDB-lite"/>
    </source>
</evidence>
<comment type="caution">
    <text evidence="3">The sequence shown here is derived from an EMBL/GenBank/DDBJ whole genome shotgun (WGS) entry which is preliminary data.</text>
</comment>
<reference evidence="3" key="1">
    <citation type="submission" date="2023-07" db="EMBL/GenBank/DDBJ databases">
        <authorList>
            <consortium name="AG Swart"/>
            <person name="Singh M."/>
            <person name="Singh A."/>
            <person name="Seah K."/>
            <person name="Emmerich C."/>
        </authorList>
    </citation>
    <scope>NUCLEOTIDE SEQUENCE</scope>
    <source>
        <strain evidence="3">DP1</strain>
    </source>
</reference>
<keyword evidence="1" id="KW-0175">Coiled coil</keyword>
<dbReference type="Proteomes" id="UP001295684">
    <property type="component" value="Unassembled WGS sequence"/>
</dbReference>
<evidence type="ECO:0000313" key="3">
    <source>
        <dbReference type="EMBL" id="CAI2360733.1"/>
    </source>
</evidence>
<dbReference type="EMBL" id="CAMPGE010001930">
    <property type="protein sequence ID" value="CAI2360733.1"/>
    <property type="molecule type" value="Genomic_DNA"/>
</dbReference>
<feature type="compositionally biased region" description="Basic and acidic residues" evidence="2">
    <location>
        <begin position="361"/>
        <end position="374"/>
    </location>
</feature>
<evidence type="ECO:0000256" key="1">
    <source>
        <dbReference type="SAM" id="Coils"/>
    </source>
</evidence>
<keyword evidence="4" id="KW-1185">Reference proteome</keyword>
<name>A0AAD1X2J8_EUPCR</name>
<protein>
    <submittedName>
        <fullName evidence="3">Uncharacterized protein</fullName>
    </submittedName>
</protein>
<gene>
    <name evidence="3" type="ORF">ECRASSUSDP1_LOCUS2038</name>
</gene>
<dbReference type="AlphaFoldDB" id="A0AAD1X2J8"/>
<sequence>MEEPTSKSVIRPNISFGIDKLEPKLKSEFKGGFTKNKNFSLSKINPDQVLDRKKQKKIRMISTSMNLRKPGFGLMNKDKGNHLGNQTSVSIRDPLRFAGSLDPKARRSQISNVPASFRIFKGHRNRKVVTMKQKNGNEKKTIDQLLGYDKVKLPNRIGRKGFIAAMKDAHKPPSSKRVPFEDENPLSKKNINRMIKSWEENTSSLYLTVDKKRRVFEAFDDGLSKYLPKKKVKNFSMLIQMVEKLMDSKETFKTILEKLDPPKGRSYRHELREEARQKRKEKIQAELQHLRTTELEELEHQKKQNEAKEVFLNSRKSSNIEVEEVKLTSRSPKEVTFYQDEFDTTKTQRTAKARFHPSTSHRKETSATSKTRKESCFSNSTKFRLKKINNEPLYKRSGVYTPGLNFSEVNDLNPGNRAATSLNTKRKSMLNRDINSNCSYRIPPFDKDKFLKELKEKEDRKMKQSTRTILSMKDKLEKELLNYKLDGAAILNKKSDQKVEQIQKDNKRMREAIDAYIDLMEIGERDDITLQDMINEHQETKLTSQEINHFKGENRVISLFLKKQGRRKLWKPDRFATSRRVKIAESFDQLIG</sequence>
<organism evidence="3 4">
    <name type="scientific">Euplotes crassus</name>
    <dbReference type="NCBI Taxonomy" id="5936"/>
    <lineage>
        <taxon>Eukaryota</taxon>
        <taxon>Sar</taxon>
        <taxon>Alveolata</taxon>
        <taxon>Ciliophora</taxon>
        <taxon>Intramacronucleata</taxon>
        <taxon>Spirotrichea</taxon>
        <taxon>Hypotrichia</taxon>
        <taxon>Euplotida</taxon>
        <taxon>Euplotidae</taxon>
        <taxon>Moneuplotes</taxon>
    </lineage>
</organism>
<accession>A0AAD1X2J8</accession>
<proteinExistence type="predicted"/>
<feature type="region of interest" description="Disordered" evidence="2">
    <location>
        <begin position="348"/>
        <end position="374"/>
    </location>
</feature>
<feature type="coiled-coil region" evidence="1">
    <location>
        <begin position="268"/>
        <end position="315"/>
    </location>
</feature>